<proteinExistence type="predicted"/>
<reference evidence="5 6" key="1">
    <citation type="submission" date="2009-08" db="EMBL/GenBank/DDBJ databases">
        <title>The Genome Sequence of Spizellomyces punctatus strain DAOM BR117.</title>
        <authorList>
            <consortium name="The Broad Institute Genome Sequencing Platform"/>
            <person name="Russ C."/>
            <person name="Cuomo C."/>
            <person name="Shea T."/>
            <person name="Young S.K."/>
            <person name="Zeng Q."/>
            <person name="Koehrsen M."/>
            <person name="Haas B."/>
            <person name="Borodovsky M."/>
            <person name="Guigo R."/>
            <person name="Alvarado L."/>
            <person name="Berlin A."/>
            <person name="Bochicchio J."/>
            <person name="Borenstein D."/>
            <person name="Chapman S."/>
            <person name="Chen Z."/>
            <person name="Engels R."/>
            <person name="Freedman E."/>
            <person name="Gellesch M."/>
            <person name="Goldberg J."/>
            <person name="Griggs A."/>
            <person name="Gujja S."/>
            <person name="Heiman D."/>
            <person name="Hepburn T."/>
            <person name="Howarth C."/>
            <person name="Jen D."/>
            <person name="Larson L."/>
            <person name="Lewis B."/>
            <person name="Mehta T."/>
            <person name="Park D."/>
            <person name="Pearson M."/>
            <person name="Roberts A."/>
            <person name="Saif S."/>
            <person name="Shenoy N."/>
            <person name="Sisk P."/>
            <person name="Stolte C."/>
            <person name="Sykes S."/>
            <person name="Thomson T."/>
            <person name="Walk T."/>
            <person name="White J."/>
            <person name="Yandava C."/>
            <person name="Burger G."/>
            <person name="Gray M.W."/>
            <person name="Holland P.W.H."/>
            <person name="King N."/>
            <person name="Lang F.B.F."/>
            <person name="Roger A.J."/>
            <person name="Ruiz-Trillo I."/>
            <person name="Lander E."/>
            <person name="Nusbaum C."/>
        </authorList>
    </citation>
    <scope>NUCLEOTIDE SEQUENCE [LARGE SCALE GENOMIC DNA]</scope>
    <source>
        <strain evidence="5 6">DAOM BR117</strain>
    </source>
</reference>
<dbReference type="InParanoid" id="A0A0L0HA59"/>
<evidence type="ECO:0000313" key="5">
    <source>
        <dbReference type="EMBL" id="KNC97896.1"/>
    </source>
</evidence>
<dbReference type="OrthoDB" id="2094639at2759"/>
<dbReference type="RefSeq" id="XP_016605936.1">
    <property type="nucleotide sequence ID" value="XM_016755080.1"/>
</dbReference>
<dbReference type="GeneID" id="27690156"/>
<organism evidence="5 6">
    <name type="scientific">Spizellomyces punctatus (strain DAOM BR117)</name>
    <dbReference type="NCBI Taxonomy" id="645134"/>
    <lineage>
        <taxon>Eukaryota</taxon>
        <taxon>Fungi</taxon>
        <taxon>Fungi incertae sedis</taxon>
        <taxon>Chytridiomycota</taxon>
        <taxon>Chytridiomycota incertae sedis</taxon>
        <taxon>Chytridiomycetes</taxon>
        <taxon>Spizellomycetales</taxon>
        <taxon>Spizellomycetaceae</taxon>
        <taxon>Spizellomyces</taxon>
    </lineage>
</organism>
<evidence type="ECO:0000256" key="1">
    <source>
        <dbReference type="ARBA" id="ARBA00004370"/>
    </source>
</evidence>
<dbReference type="Proteomes" id="UP000053201">
    <property type="component" value="Unassembled WGS sequence"/>
</dbReference>
<evidence type="ECO:0000256" key="2">
    <source>
        <dbReference type="ARBA" id="ARBA00022692"/>
    </source>
</evidence>
<accession>A0A0L0HA59</accession>
<gene>
    <name evidence="5" type="ORF">SPPG_06887</name>
</gene>
<keyword evidence="6" id="KW-1185">Reference proteome</keyword>
<dbReference type="EMBL" id="KQ257462">
    <property type="protein sequence ID" value="KNC97896.1"/>
    <property type="molecule type" value="Genomic_DNA"/>
</dbReference>
<evidence type="ECO:0000256" key="3">
    <source>
        <dbReference type="ARBA" id="ARBA00022989"/>
    </source>
</evidence>
<dbReference type="SUPFAM" id="SSF103506">
    <property type="entry name" value="Mitochondrial carrier"/>
    <property type="match status" value="1"/>
</dbReference>
<dbReference type="GO" id="GO:0016020">
    <property type="term" value="C:membrane"/>
    <property type="evidence" value="ECO:0007669"/>
    <property type="project" value="UniProtKB-SubCell"/>
</dbReference>
<sequence>MPAIPLAVQLGTEALSILALYGVYTQSQHHFPPGPYGQVMAGATAGTALALTAMPFNTPIFPETSVEHRAGLPGQGWRNVAKAASGYACFFAVAEGLRTGIYKARLVDASRTGSQLPPRSEDPQWHLTNFFAGGVAGLAYRAATLPFFKGPLENPLLTKSGVGILIGTFVAMGSLMTGFGWADTAFNLEVHPEKWGKVEH</sequence>
<keyword evidence="4" id="KW-0472">Membrane</keyword>
<name>A0A0L0HA59_SPIPD</name>
<protein>
    <submittedName>
        <fullName evidence="5">Uncharacterized protein</fullName>
    </submittedName>
</protein>
<evidence type="ECO:0000256" key="4">
    <source>
        <dbReference type="ARBA" id="ARBA00023136"/>
    </source>
</evidence>
<keyword evidence="3" id="KW-1133">Transmembrane helix</keyword>
<comment type="subcellular location">
    <subcellularLocation>
        <location evidence="1">Membrane</location>
    </subcellularLocation>
</comment>
<keyword evidence="2" id="KW-0812">Transmembrane</keyword>
<dbReference type="VEuPathDB" id="FungiDB:SPPG_06887"/>
<dbReference type="AlphaFoldDB" id="A0A0L0HA59"/>
<evidence type="ECO:0000313" key="6">
    <source>
        <dbReference type="Proteomes" id="UP000053201"/>
    </source>
</evidence>
<dbReference type="InterPro" id="IPR023395">
    <property type="entry name" value="MCP_dom_sf"/>
</dbReference>